<gene>
    <name evidence="1" type="ORF">AB6A40_004825</name>
</gene>
<name>A0ABD6EL27_9BILA</name>
<reference evidence="1 2" key="1">
    <citation type="submission" date="2024-08" db="EMBL/GenBank/DDBJ databases">
        <title>Gnathostoma spinigerum genome.</title>
        <authorList>
            <person name="Gonzalez-Bertolin B."/>
            <person name="Monzon S."/>
            <person name="Zaballos A."/>
            <person name="Jimenez P."/>
            <person name="Dekumyoy P."/>
            <person name="Varona S."/>
            <person name="Cuesta I."/>
            <person name="Sumanam S."/>
            <person name="Adisakwattana P."/>
            <person name="Gasser R.B."/>
            <person name="Hernandez-Gonzalez A."/>
            <person name="Young N.D."/>
            <person name="Perteguer M.J."/>
        </authorList>
    </citation>
    <scope>NUCLEOTIDE SEQUENCE [LARGE SCALE GENOMIC DNA]</scope>
    <source>
        <strain evidence="1">AL3</strain>
        <tissue evidence="1">Liver</tissue>
    </source>
</reference>
<dbReference type="EMBL" id="JBGFUD010002879">
    <property type="protein sequence ID" value="MFH4978116.1"/>
    <property type="molecule type" value="Genomic_DNA"/>
</dbReference>
<proteinExistence type="predicted"/>
<accession>A0ABD6EL27</accession>
<dbReference type="Proteomes" id="UP001608902">
    <property type="component" value="Unassembled WGS sequence"/>
</dbReference>
<keyword evidence="2" id="KW-1185">Reference proteome</keyword>
<sequence length="204" mass="23365">MAKGRKKLVPCCTEEFRDLQGDFLSQLVSKTNVWRRELKKRRIKCMQEICDKIEKHDARILDMKVDDFRRSFLGDNDDEFVDASQEVMADSSPAYDKTARSNFPKKQGRCLILETPKCSVRVPNIITPKVGPGYSDSVCRTLRQEEIAFSVNGTPVVANDDDITQANEIALLLKMNEECLTPETRQTIQGMRSVLHRQRNVNKL</sequence>
<evidence type="ECO:0000313" key="1">
    <source>
        <dbReference type="EMBL" id="MFH4978116.1"/>
    </source>
</evidence>
<organism evidence="1 2">
    <name type="scientific">Gnathostoma spinigerum</name>
    <dbReference type="NCBI Taxonomy" id="75299"/>
    <lineage>
        <taxon>Eukaryota</taxon>
        <taxon>Metazoa</taxon>
        <taxon>Ecdysozoa</taxon>
        <taxon>Nematoda</taxon>
        <taxon>Chromadorea</taxon>
        <taxon>Rhabditida</taxon>
        <taxon>Spirurina</taxon>
        <taxon>Gnathostomatomorpha</taxon>
        <taxon>Gnathostomatoidea</taxon>
        <taxon>Gnathostomatidae</taxon>
        <taxon>Gnathostoma</taxon>
    </lineage>
</organism>
<comment type="caution">
    <text evidence="1">The sequence shown here is derived from an EMBL/GenBank/DDBJ whole genome shotgun (WGS) entry which is preliminary data.</text>
</comment>
<dbReference type="AlphaFoldDB" id="A0ABD6EL27"/>
<protein>
    <submittedName>
        <fullName evidence="1">Uncharacterized protein</fullName>
    </submittedName>
</protein>
<evidence type="ECO:0000313" key="2">
    <source>
        <dbReference type="Proteomes" id="UP001608902"/>
    </source>
</evidence>